<dbReference type="GO" id="GO:0005634">
    <property type="term" value="C:nucleus"/>
    <property type="evidence" value="ECO:0007669"/>
    <property type="project" value="InterPro"/>
</dbReference>
<protein>
    <recommendedName>
        <fullName evidence="5">Myocardial zonula adherens protein</fullName>
    </recommendedName>
</protein>
<dbReference type="PRINTS" id="PR02085">
    <property type="entry name" value="POLR2GRINL1"/>
</dbReference>
<dbReference type="GO" id="GO:0003711">
    <property type="term" value="F:transcription elongation factor activity"/>
    <property type="evidence" value="ECO:0007669"/>
    <property type="project" value="InterPro"/>
</dbReference>
<feature type="non-terminal residue" evidence="3">
    <location>
        <position position="1"/>
    </location>
</feature>
<feature type="region of interest" description="Disordered" evidence="2">
    <location>
        <begin position="550"/>
        <end position="576"/>
    </location>
</feature>
<dbReference type="GO" id="GO:0006368">
    <property type="term" value="P:transcription elongation by RNA polymerase II"/>
    <property type="evidence" value="ECO:0007669"/>
    <property type="project" value="InterPro"/>
</dbReference>
<dbReference type="GO" id="GO:0035556">
    <property type="term" value="P:intracellular signal transduction"/>
    <property type="evidence" value="ECO:0007669"/>
    <property type="project" value="TreeGrafter"/>
</dbReference>
<proteinExistence type="predicted"/>
<dbReference type="InterPro" id="IPR026213">
    <property type="entry name" value="GRINL1"/>
</dbReference>
<dbReference type="Pfam" id="PF15328">
    <property type="entry name" value="GCOM2"/>
    <property type="match status" value="1"/>
</dbReference>
<feature type="region of interest" description="Disordered" evidence="2">
    <location>
        <begin position="655"/>
        <end position="681"/>
    </location>
</feature>
<evidence type="ECO:0000313" key="3">
    <source>
        <dbReference type="EMBL" id="KAK1802274.1"/>
    </source>
</evidence>
<sequence length="798" mass="90259">PVPVSMAAVCRDNSCALTQRGSYTMRPMLTPVSSFTGVRGEGKMVNSSWMRKNGLVQRESPQGRESPVDDKPYGSVSDGVERGPMSEPRVFGVVQLTGDHQQQEMTARDWPVSHLRDEMRYIRDVRDSLEKVRERMYGQFGGMQQSIQKLSQDLKLANSQKLYLEAEVRMGQAALDSFDQMNSSLISANIDLQKSLLETCQGRVGSREEMRALRASFEKTEQRLREREKQLIVAQAENRELKEQVEANREASARALREMNAKLQQEYEEKLQELQRKHAQETEALRAQLEDYTCRLEEAERNMRLAEAKIAERDQRICEVERLLDCMAQEKGELTQKLCDCEKRLRSLENGDQTDSGGMKKTEQLQLQKATSDLKERIKHLNDMVFCQQRKVKTMIEEVETLRASVAQKDMYISELLDRIAIVECENNEFEDKLKYFMSVQSVTENKPLTKEVGVGCDLPVRRFINTLPDKGKKISDFAERVRLALANLKEEEKKQASLSSVRTEFQAKYQHAFAQSHITLVSSDSDTARLNLKDDEDSLESGNINTYLARSSGRVDEPQATETPEKRTEPTAASNGELVVLLNNDTSKDADLVNAFERVTLSEGKSAPSEATLKNTSPKNPFSHSQFHKKPHYIDILEKSDASVRKPRFKPNQLLVKSTSPSPGQSPGSVTPLTAEARRQRDRKHLDDITAARFPPMHHSPAQLLSLEESFGLLQEQAKMHQELQARLAAQKLAEGLTVGMSTYNPEGGALAAYQEDEEQKASTCRLHLMSQALQTGLKLWLIQDSFSSQIAVHIFA</sequence>
<comment type="caution">
    <text evidence="3">The sequence shown here is derived from an EMBL/GenBank/DDBJ whole genome shotgun (WGS) entry which is preliminary data.</text>
</comment>
<dbReference type="EMBL" id="JAROKS010000007">
    <property type="protein sequence ID" value="KAK1802274.1"/>
    <property type="molecule type" value="Genomic_DNA"/>
</dbReference>
<feature type="region of interest" description="Disordered" evidence="2">
    <location>
        <begin position="49"/>
        <end position="84"/>
    </location>
</feature>
<keyword evidence="4" id="KW-1185">Reference proteome</keyword>
<dbReference type="AlphaFoldDB" id="A0AAD8ZMV1"/>
<feature type="compositionally biased region" description="Basic and acidic residues" evidence="2">
    <location>
        <begin position="554"/>
        <end position="570"/>
    </location>
</feature>
<feature type="coiled-coil region" evidence="1">
    <location>
        <begin position="207"/>
        <end position="316"/>
    </location>
</feature>
<dbReference type="PANTHER" id="PTHR23171:SF4">
    <property type="entry name" value="TUFTELIN"/>
    <property type="match status" value="1"/>
</dbReference>
<evidence type="ECO:0008006" key="5">
    <source>
        <dbReference type="Google" id="ProtNLM"/>
    </source>
</evidence>
<accession>A0AAD8ZMV1</accession>
<feature type="compositionally biased region" description="Low complexity" evidence="2">
    <location>
        <begin position="659"/>
        <end position="673"/>
    </location>
</feature>
<evidence type="ECO:0000256" key="1">
    <source>
        <dbReference type="SAM" id="Coils"/>
    </source>
</evidence>
<dbReference type="InterPro" id="IPR051375">
    <property type="entry name" value="Tuftelin_GRINL1A/MYZAP/CCD68"/>
</dbReference>
<organism evidence="3 4">
    <name type="scientific">Electrophorus voltai</name>
    <dbReference type="NCBI Taxonomy" id="2609070"/>
    <lineage>
        <taxon>Eukaryota</taxon>
        <taxon>Metazoa</taxon>
        <taxon>Chordata</taxon>
        <taxon>Craniata</taxon>
        <taxon>Vertebrata</taxon>
        <taxon>Euteleostomi</taxon>
        <taxon>Actinopterygii</taxon>
        <taxon>Neopterygii</taxon>
        <taxon>Teleostei</taxon>
        <taxon>Ostariophysi</taxon>
        <taxon>Gymnotiformes</taxon>
        <taxon>Gymnotoidei</taxon>
        <taxon>Gymnotidae</taxon>
        <taxon>Electrophorus</taxon>
    </lineage>
</organism>
<gene>
    <name evidence="3" type="ORF">P4O66_021939</name>
</gene>
<feature type="region of interest" description="Disordered" evidence="2">
    <location>
        <begin position="604"/>
        <end position="627"/>
    </location>
</feature>
<evidence type="ECO:0000313" key="4">
    <source>
        <dbReference type="Proteomes" id="UP001239994"/>
    </source>
</evidence>
<name>A0AAD8ZMV1_9TELE</name>
<dbReference type="PANTHER" id="PTHR23171">
    <property type="entry name" value="GDOWN1"/>
    <property type="match status" value="1"/>
</dbReference>
<keyword evidence="1" id="KW-0175">Coiled coil</keyword>
<feature type="compositionally biased region" description="Polar residues" evidence="2">
    <location>
        <begin position="613"/>
        <end position="626"/>
    </location>
</feature>
<reference evidence="3" key="1">
    <citation type="submission" date="2023-03" db="EMBL/GenBank/DDBJ databases">
        <title>Electrophorus voltai genome.</title>
        <authorList>
            <person name="Bian C."/>
        </authorList>
    </citation>
    <scope>NUCLEOTIDE SEQUENCE</scope>
    <source>
        <strain evidence="3">CB-2022</strain>
        <tissue evidence="3">Muscle</tissue>
    </source>
</reference>
<evidence type="ECO:0000256" key="2">
    <source>
        <dbReference type="SAM" id="MobiDB-lite"/>
    </source>
</evidence>
<dbReference type="Proteomes" id="UP001239994">
    <property type="component" value="Unassembled WGS sequence"/>
</dbReference>